<feature type="compositionally biased region" description="Polar residues" evidence="1">
    <location>
        <begin position="219"/>
        <end position="234"/>
    </location>
</feature>
<sequence length="234" mass="26194">MAPISTRERRSVNAVSFLPLSTFLKERSDLHRLSETYTPPIIPTSYSDTDNGLGPGATAVIVLGSVCGVLCISWLLYICFIKYGRGHSPPSKPSKTAQRGQRKRGTSKYTRPRTKNARSRYQPKPKPKPKPNVTRPVSRAPPVPVPQHVAESRKSQSEIGTLEQSSHSPYPEKNSDHESYLPSGSHEIVVIEEICSHELSKSGEKSRRRSRESRRTHNTTEPFMSQTHSSHIRS</sequence>
<proteinExistence type="predicted"/>
<feature type="region of interest" description="Disordered" evidence="1">
    <location>
        <begin position="88"/>
        <end position="234"/>
    </location>
</feature>
<reference evidence="3 4" key="1">
    <citation type="journal article" date="2018" name="BMC Genomics">
        <title>Comparative genome analyses reveal sequence features reflecting distinct modes of host-adaptation between dicot and monocot powdery mildew.</title>
        <authorList>
            <person name="Wu Y."/>
            <person name="Ma X."/>
            <person name="Pan Z."/>
            <person name="Kale S.D."/>
            <person name="Song Y."/>
            <person name="King H."/>
            <person name="Zhang Q."/>
            <person name="Presley C."/>
            <person name="Deng X."/>
            <person name="Wei C.I."/>
            <person name="Xiao S."/>
        </authorList>
    </citation>
    <scope>NUCLEOTIDE SEQUENCE [LARGE SCALE GENOMIC DNA]</scope>
    <source>
        <strain evidence="3">UMSG1</strain>
    </source>
</reference>
<evidence type="ECO:0000256" key="2">
    <source>
        <dbReference type="SAM" id="Phobius"/>
    </source>
</evidence>
<keyword evidence="2" id="KW-0812">Transmembrane</keyword>
<gene>
    <name evidence="3" type="ORF">GcM1_242078</name>
</gene>
<keyword evidence="2" id="KW-0472">Membrane</keyword>
<comment type="caution">
    <text evidence="3">The sequence shown here is derived from an EMBL/GenBank/DDBJ whole genome shotgun (WGS) entry which is preliminary data.</text>
</comment>
<dbReference type="Proteomes" id="UP000285326">
    <property type="component" value="Unassembled WGS sequence"/>
</dbReference>
<evidence type="ECO:0000313" key="3">
    <source>
        <dbReference type="EMBL" id="RKF73832.1"/>
    </source>
</evidence>
<organism evidence="3 4">
    <name type="scientific">Golovinomyces cichoracearum</name>
    <dbReference type="NCBI Taxonomy" id="62708"/>
    <lineage>
        <taxon>Eukaryota</taxon>
        <taxon>Fungi</taxon>
        <taxon>Dikarya</taxon>
        <taxon>Ascomycota</taxon>
        <taxon>Pezizomycotina</taxon>
        <taxon>Leotiomycetes</taxon>
        <taxon>Erysiphales</taxon>
        <taxon>Erysiphaceae</taxon>
        <taxon>Golovinomyces</taxon>
    </lineage>
</organism>
<feature type="compositionally biased region" description="Basic and acidic residues" evidence="1">
    <location>
        <begin position="194"/>
        <end position="205"/>
    </location>
</feature>
<feature type="compositionally biased region" description="Basic residues" evidence="1">
    <location>
        <begin position="206"/>
        <end position="217"/>
    </location>
</feature>
<feature type="compositionally biased region" description="Polar residues" evidence="1">
    <location>
        <begin position="157"/>
        <end position="168"/>
    </location>
</feature>
<feature type="transmembrane region" description="Helical" evidence="2">
    <location>
        <begin position="57"/>
        <end position="80"/>
    </location>
</feature>
<evidence type="ECO:0000313" key="4">
    <source>
        <dbReference type="Proteomes" id="UP000285326"/>
    </source>
</evidence>
<dbReference type="EMBL" id="MCBS01024253">
    <property type="protein sequence ID" value="RKF73832.1"/>
    <property type="molecule type" value="Genomic_DNA"/>
</dbReference>
<evidence type="ECO:0000256" key="1">
    <source>
        <dbReference type="SAM" id="MobiDB-lite"/>
    </source>
</evidence>
<name>A0A420IH56_9PEZI</name>
<dbReference type="AlphaFoldDB" id="A0A420IH56"/>
<protein>
    <submittedName>
        <fullName evidence="3">Uncharacterized protein</fullName>
    </submittedName>
</protein>
<keyword evidence="2" id="KW-1133">Transmembrane helix</keyword>
<accession>A0A420IH56</accession>
<feature type="compositionally biased region" description="Basic residues" evidence="1">
    <location>
        <begin position="100"/>
        <end position="129"/>
    </location>
</feature>